<gene>
    <name evidence="13" type="primary">corA</name>
    <name evidence="14" type="ORF">SAMN02583745_02364</name>
</gene>
<keyword evidence="11 13" id="KW-0472">Membrane</keyword>
<dbReference type="FunFam" id="1.20.58.340:FF:000001">
    <property type="entry name" value="Magnesium transport protein CorA"/>
    <property type="match status" value="1"/>
</dbReference>
<keyword evidence="9 13" id="KW-1133">Transmembrane helix</keyword>
<dbReference type="InterPro" id="IPR004488">
    <property type="entry name" value="Mg/Co-transport_prot_CorA"/>
</dbReference>
<comment type="subcellular location">
    <subcellularLocation>
        <location evidence="1">Cell inner membrane</location>
        <topology evidence="1">Multi-pass membrane protein</topology>
    </subcellularLocation>
    <subcellularLocation>
        <location evidence="13">Membrane</location>
        <topology evidence="13">Multi-pass membrane protein</topology>
    </subcellularLocation>
</comment>
<dbReference type="GO" id="GO:0015095">
    <property type="term" value="F:magnesium ion transmembrane transporter activity"/>
    <property type="evidence" value="ECO:0007669"/>
    <property type="project" value="UniProtKB-UniRule"/>
</dbReference>
<evidence type="ECO:0000256" key="13">
    <source>
        <dbReference type="RuleBase" id="RU362010"/>
    </source>
</evidence>
<protein>
    <recommendedName>
        <fullName evidence="3 13">Magnesium transport protein CorA</fullName>
    </recommendedName>
</protein>
<dbReference type="EMBL" id="FOHV01000026">
    <property type="protein sequence ID" value="SET43987.1"/>
    <property type="molecule type" value="Genomic_DNA"/>
</dbReference>
<keyword evidence="8 13" id="KW-0460">Magnesium</keyword>
<organism evidence="14 15">
    <name type="scientific">Thorsellia anophelis DSM 18579</name>
    <dbReference type="NCBI Taxonomy" id="1123402"/>
    <lineage>
        <taxon>Bacteria</taxon>
        <taxon>Pseudomonadati</taxon>
        <taxon>Pseudomonadota</taxon>
        <taxon>Gammaproteobacteria</taxon>
        <taxon>Enterobacterales</taxon>
        <taxon>Thorselliaceae</taxon>
        <taxon>Thorsellia</taxon>
    </lineage>
</organism>
<dbReference type="NCBIfam" id="TIGR00383">
    <property type="entry name" value="corA"/>
    <property type="match status" value="1"/>
</dbReference>
<keyword evidence="7 13" id="KW-0812">Transmembrane</keyword>
<evidence type="ECO:0000256" key="5">
    <source>
        <dbReference type="ARBA" id="ARBA00022475"/>
    </source>
</evidence>
<evidence type="ECO:0000256" key="1">
    <source>
        <dbReference type="ARBA" id="ARBA00004429"/>
    </source>
</evidence>
<sequence length="325" mass="38383">MELVNWGYSMIHAFTLEDSRLNKIEVEEYNSLKEAIWIDLVEPEKSERLRIQREFDVELATRVELEDIESSARFFEDEDGLHIHTFYYFEDSDDRPKTSTVAFTIKDGRLYTLREDELPAFRLYRLRSRSQKMISGNPYELMLDLFETKIEQIADEIEYVYSKLEDPSRIIMERRQGEELDEALSFLAEFEDIGWKVRLCLMDSQRALNFLVRRARLPSEQLEQAREILRDIESLLPYNESLFQKVNFLMQAAMGFVNIEQSRIIKIFSVVSVIFLPPTLVASSYGMNFDFMPELNWTYGYPAAIGLMIIAGIAPYLFFKRKKWL</sequence>
<name>A0A1I0EG29_9GAMM</name>
<evidence type="ECO:0000313" key="15">
    <source>
        <dbReference type="Proteomes" id="UP000242642"/>
    </source>
</evidence>
<dbReference type="PANTHER" id="PTHR47685:SF1">
    <property type="entry name" value="MAGNESIUM TRANSPORT PROTEIN CORA"/>
    <property type="match status" value="1"/>
</dbReference>
<comment type="function">
    <text evidence="13">Mediates influx of magnesium ions.</text>
</comment>
<dbReference type="SUPFAM" id="SSF144083">
    <property type="entry name" value="Magnesium transport protein CorA, transmembrane region"/>
    <property type="match status" value="1"/>
</dbReference>
<comment type="catalytic activity">
    <reaction evidence="12">
        <text>Mg(2+)(in) = Mg(2+)(out)</text>
        <dbReference type="Rhea" id="RHEA:29827"/>
        <dbReference type="ChEBI" id="CHEBI:18420"/>
    </reaction>
</comment>
<dbReference type="GO" id="GO:0005886">
    <property type="term" value="C:plasma membrane"/>
    <property type="evidence" value="ECO:0007669"/>
    <property type="project" value="UniProtKB-SubCell"/>
</dbReference>
<keyword evidence="6" id="KW-0997">Cell inner membrane</keyword>
<keyword evidence="4 13" id="KW-0813">Transport</keyword>
<comment type="similarity">
    <text evidence="2 13">Belongs to the CorA metal ion transporter (MIT) (TC 1.A.35) family.</text>
</comment>
<dbReference type="GO" id="GO:0015099">
    <property type="term" value="F:nickel cation transmembrane transporter activity"/>
    <property type="evidence" value="ECO:0007669"/>
    <property type="project" value="TreeGrafter"/>
</dbReference>
<reference evidence="15" key="1">
    <citation type="submission" date="2016-10" db="EMBL/GenBank/DDBJ databases">
        <authorList>
            <person name="Varghese N."/>
            <person name="Submissions S."/>
        </authorList>
    </citation>
    <scope>NUCLEOTIDE SEQUENCE [LARGE SCALE GENOMIC DNA]</scope>
    <source>
        <strain evidence="15">DSM 18579</strain>
    </source>
</reference>
<evidence type="ECO:0000256" key="10">
    <source>
        <dbReference type="ARBA" id="ARBA00023065"/>
    </source>
</evidence>
<evidence type="ECO:0000256" key="8">
    <source>
        <dbReference type="ARBA" id="ARBA00022842"/>
    </source>
</evidence>
<dbReference type="Proteomes" id="UP000242642">
    <property type="component" value="Unassembled WGS sequence"/>
</dbReference>
<dbReference type="InterPro" id="IPR050829">
    <property type="entry name" value="CorA_MIT"/>
</dbReference>
<evidence type="ECO:0000256" key="7">
    <source>
        <dbReference type="ARBA" id="ARBA00022692"/>
    </source>
</evidence>
<evidence type="ECO:0000256" key="2">
    <source>
        <dbReference type="ARBA" id="ARBA00009765"/>
    </source>
</evidence>
<dbReference type="PANTHER" id="PTHR47685">
    <property type="entry name" value="MAGNESIUM TRANSPORT PROTEIN CORA"/>
    <property type="match status" value="1"/>
</dbReference>
<dbReference type="InterPro" id="IPR045863">
    <property type="entry name" value="CorA_TM1_TM2"/>
</dbReference>
<dbReference type="SUPFAM" id="SSF143865">
    <property type="entry name" value="CorA soluble domain-like"/>
    <property type="match status" value="1"/>
</dbReference>
<feature type="transmembrane region" description="Helical" evidence="13">
    <location>
        <begin position="299"/>
        <end position="319"/>
    </location>
</feature>
<keyword evidence="5 13" id="KW-1003">Cell membrane</keyword>
<dbReference type="Pfam" id="PF01544">
    <property type="entry name" value="CorA"/>
    <property type="match status" value="1"/>
</dbReference>
<feature type="transmembrane region" description="Helical" evidence="13">
    <location>
        <begin position="264"/>
        <end position="287"/>
    </location>
</feature>
<dbReference type="Gene3D" id="3.30.460.20">
    <property type="entry name" value="CorA soluble domain-like"/>
    <property type="match status" value="1"/>
</dbReference>
<evidence type="ECO:0000256" key="12">
    <source>
        <dbReference type="ARBA" id="ARBA00034269"/>
    </source>
</evidence>
<keyword evidence="15" id="KW-1185">Reference proteome</keyword>
<evidence type="ECO:0000256" key="11">
    <source>
        <dbReference type="ARBA" id="ARBA00023136"/>
    </source>
</evidence>
<dbReference type="Gene3D" id="1.20.58.340">
    <property type="entry name" value="Magnesium transport protein CorA, transmembrane region"/>
    <property type="match status" value="1"/>
</dbReference>
<dbReference type="InterPro" id="IPR045861">
    <property type="entry name" value="CorA_cytoplasmic_dom"/>
</dbReference>
<dbReference type="CDD" id="cd12835">
    <property type="entry name" value="EcCorA-like_1"/>
    <property type="match status" value="1"/>
</dbReference>
<keyword evidence="10 13" id="KW-0406">Ion transport</keyword>
<proteinExistence type="inferred from homology"/>
<dbReference type="InterPro" id="IPR002523">
    <property type="entry name" value="MgTranspt_CorA/ZnTranspt_ZntB"/>
</dbReference>
<evidence type="ECO:0000256" key="3">
    <source>
        <dbReference type="ARBA" id="ARBA00019439"/>
    </source>
</evidence>
<evidence type="ECO:0000256" key="4">
    <source>
        <dbReference type="ARBA" id="ARBA00022448"/>
    </source>
</evidence>
<dbReference type="AlphaFoldDB" id="A0A1I0EG29"/>
<accession>A0A1I0EG29</accession>
<evidence type="ECO:0000256" key="6">
    <source>
        <dbReference type="ARBA" id="ARBA00022519"/>
    </source>
</evidence>
<dbReference type="GO" id="GO:0015087">
    <property type="term" value="F:cobalt ion transmembrane transporter activity"/>
    <property type="evidence" value="ECO:0007669"/>
    <property type="project" value="UniProtKB-UniRule"/>
</dbReference>
<dbReference type="STRING" id="1123402.SAMN02583745_02364"/>
<evidence type="ECO:0000256" key="9">
    <source>
        <dbReference type="ARBA" id="ARBA00022989"/>
    </source>
</evidence>
<evidence type="ECO:0000313" key="14">
    <source>
        <dbReference type="EMBL" id="SET43987.1"/>
    </source>
</evidence>